<keyword evidence="1" id="KW-1133">Transmembrane helix</keyword>
<keyword evidence="1" id="KW-0472">Membrane</keyword>
<gene>
    <name evidence="2" type="ORF">HYN56_14485</name>
</gene>
<accession>A0A2S1YMX2</accession>
<organism evidence="2 3">
    <name type="scientific">Flavobacterium crocinum</name>
    <dbReference type="NCBI Taxonomy" id="2183896"/>
    <lineage>
        <taxon>Bacteria</taxon>
        <taxon>Pseudomonadati</taxon>
        <taxon>Bacteroidota</taxon>
        <taxon>Flavobacteriia</taxon>
        <taxon>Flavobacteriales</taxon>
        <taxon>Flavobacteriaceae</taxon>
        <taxon>Flavobacterium</taxon>
    </lineage>
</organism>
<keyword evidence="1" id="KW-0812">Transmembrane</keyword>
<feature type="transmembrane region" description="Helical" evidence="1">
    <location>
        <begin position="6"/>
        <end position="27"/>
    </location>
</feature>
<dbReference type="EMBL" id="CP029255">
    <property type="protein sequence ID" value="AWK05376.1"/>
    <property type="molecule type" value="Genomic_DNA"/>
</dbReference>
<evidence type="ECO:0000256" key="1">
    <source>
        <dbReference type="SAM" id="Phobius"/>
    </source>
</evidence>
<evidence type="ECO:0000313" key="3">
    <source>
        <dbReference type="Proteomes" id="UP000245250"/>
    </source>
</evidence>
<dbReference type="AlphaFoldDB" id="A0A2S1YMX2"/>
<keyword evidence="3" id="KW-1185">Reference proteome</keyword>
<reference evidence="2 3" key="1">
    <citation type="submission" date="2018-05" db="EMBL/GenBank/DDBJ databases">
        <title>Genome sequencing of Flavobacterium sp. HYN0056.</title>
        <authorList>
            <person name="Yi H."/>
            <person name="Baek C."/>
        </authorList>
    </citation>
    <scope>NUCLEOTIDE SEQUENCE [LARGE SCALE GENOMIC DNA]</scope>
    <source>
        <strain evidence="2 3">HYN0056</strain>
    </source>
</reference>
<proteinExistence type="predicted"/>
<evidence type="ECO:0000313" key="2">
    <source>
        <dbReference type="EMBL" id="AWK05376.1"/>
    </source>
</evidence>
<dbReference type="Proteomes" id="UP000245250">
    <property type="component" value="Chromosome"/>
</dbReference>
<dbReference type="RefSeq" id="WP_109192827.1">
    <property type="nucleotide sequence ID" value="NZ_CP029255.1"/>
</dbReference>
<dbReference type="OrthoDB" id="1362010at2"/>
<protein>
    <submittedName>
        <fullName evidence="2">Uncharacterized protein</fullName>
    </submittedName>
</protein>
<name>A0A2S1YMX2_9FLAO</name>
<dbReference type="KEGG" id="fcr:HYN56_14485"/>
<sequence>MLRKTFLIFSMLLLFCAGFITLGLYLMEIEDHYGDLQEAYFESQNGDLIINKQNQTFGIISKNWRRSNVITKQNDTLDLCDFIRQNKYEILRIEKELALNDLTFEKIIKLKNEKSAKSIINN</sequence>